<dbReference type="InterPro" id="IPR000792">
    <property type="entry name" value="Tscrpt_reg_LuxR_C"/>
</dbReference>
<dbReference type="Pfam" id="PF00196">
    <property type="entry name" value="GerE"/>
    <property type="match status" value="1"/>
</dbReference>
<dbReference type="Gene3D" id="1.10.10.10">
    <property type="entry name" value="Winged helix-like DNA-binding domain superfamily/Winged helix DNA-binding domain"/>
    <property type="match status" value="1"/>
</dbReference>
<dbReference type="STRING" id="1027371.GOALK_120_00450"/>
<dbReference type="AlphaFoldDB" id="F9W299"/>
<dbReference type="Proteomes" id="UP000003558">
    <property type="component" value="Unassembled WGS sequence"/>
</dbReference>
<sequence>MTTDTIDLDNDSIRETAVRQPVAVVAEHDFGDAAMMALVSGLGHRALLVDLDRARVFCPEGIRAVIVRSAKHLARVREPGRFDRAHIIGIGVCPGREYGVELPDSPFAAGTLRQVLDKVAGDVTGDEGRVQLSDRECEVVLTYVLGATVRETATRHFIAESTVRTHLRRVSDRYIAVGRPVANKSQLLIELMADGWVDRDHLLRR</sequence>
<dbReference type="eggNOG" id="COG2197">
    <property type="taxonomic scope" value="Bacteria"/>
</dbReference>
<dbReference type="InterPro" id="IPR036388">
    <property type="entry name" value="WH-like_DNA-bd_sf"/>
</dbReference>
<dbReference type="InterPro" id="IPR016032">
    <property type="entry name" value="Sig_transdc_resp-reg_C-effctor"/>
</dbReference>
<organism evidence="2 3">
    <name type="scientific">Gordonia alkanivorans NBRC 16433</name>
    <dbReference type="NCBI Taxonomy" id="1027371"/>
    <lineage>
        <taxon>Bacteria</taxon>
        <taxon>Bacillati</taxon>
        <taxon>Actinomycetota</taxon>
        <taxon>Actinomycetes</taxon>
        <taxon>Mycobacteriales</taxon>
        <taxon>Gordoniaceae</taxon>
        <taxon>Gordonia</taxon>
    </lineage>
</organism>
<accession>F9W299</accession>
<dbReference type="SUPFAM" id="SSF46894">
    <property type="entry name" value="C-terminal effector domain of the bipartite response regulators"/>
    <property type="match status" value="1"/>
</dbReference>
<evidence type="ECO:0000313" key="3">
    <source>
        <dbReference type="Proteomes" id="UP000003558"/>
    </source>
</evidence>
<comment type="caution">
    <text evidence="2">The sequence shown here is derived from an EMBL/GenBank/DDBJ whole genome shotgun (WGS) entry which is preliminary data.</text>
</comment>
<evidence type="ECO:0000313" key="2">
    <source>
        <dbReference type="EMBL" id="GAA14988.1"/>
    </source>
</evidence>
<dbReference type="SMART" id="SM00421">
    <property type="entry name" value="HTH_LUXR"/>
    <property type="match status" value="1"/>
</dbReference>
<dbReference type="GO" id="GO:0006355">
    <property type="term" value="P:regulation of DNA-templated transcription"/>
    <property type="evidence" value="ECO:0007669"/>
    <property type="project" value="InterPro"/>
</dbReference>
<dbReference type="RefSeq" id="WP_006361054.1">
    <property type="nucleotide sequence ID" value="NZ_BACI01000120.1"/>
</dbReference>
<reference evidence="2 3" key="1">
    <citation type="submission" date="2011-05" db="EMBL/GenBank/DDBJ databases">
        <title>Whole genome shotgun sequence of Gordonia alkanivorans NBRC 16433.</title>
        <authorList>
            <person name="Hosoyama A."/>
            <person name="Nakamura S."/>
            <person name="Takarada H."/>
            <person name="Tsuchikane K."/>
            <person name="Yamazaki S."/>
            <person name="Fujita N."/>
        </authorList>
    </citation>
    <scope>NUCLEOTIDE SEQUENCE [LARGE SCALE GENOMIC DNA]</scope>
    <source>
        <strain evidence="2 3">NBRC 16433</strain>
    </source>
</reference>
<dbReference type="EMBL" id="BACI01000120">
    <property type="protein sequence ID" value="GAA14988.1"/>
    <property type="molecule type" value="Genomic_DNA"/>
</dbReference>
<protein>
    <submittedName>
        <fullName evidence="2">Putative LuxR family transcriptional regulator</fullName>
    </submittedName>
</protein>
<evidence type="ECO:0000259" key="1">
    <source>
        <dbReference type="SMART" id="SM00421"/>
    </source>
</evidence>
<dbReference type="GO" id="GO:0003677">
    <property type="term" value="F:DNA binding"/>
    <property type="evidence" value="ECO:0007669"/>
    <property type="project" value="InterPro"/>
</dbReference>
<name>F9W299_9ACTN</name>
<proteinExistence type="predicted"/>
<gene>
    <name evidence="2" type="ORF">GOALK_120_00450</name>
</gene>
<feature type="domain" description="HTH luxR-type" evidence="1">
    <location>
        <begin position="129"/>
        <end position="191"/>
    </location>
</feature>